<organism evidence="2 3">
    <name type="scientific">Edaphochlamys debaryana</name>
    <dbReference type="NCBI Taxonomy" id="47281"/>
    <lineage>
        <taxon>Eukaryota</taxon>
        <taxon>Viridiplantae</taxon>
        <taxon>Chlorophyta</taxon>
        <taxon>core chlorophytes</taxon>
        <taxon>Chlorophyceae</taxon>
        <taxon>CS clade</taxon>
        <taxon>Chlamydomonadales</taxon>
        <taxon>Chlamydomonadales incertae sedis</taxon>
        <taxon>Edaphochlamys</taxon>
    </lineage>
</organism>
<dbReference type="PANTHER" id="PTHR20961">
    <property type="entry name" value="GLYCOSYLTRANSFERASE"/>
    <property type="match status" value="1"/>
</dbReference>
<sequence>MGPRSPPDARARATHQPSTTAHDAPKRRPMPSYPGSLTAALTALLALWAAWVQPAAALANTGASLGPGRGGGGGGPGAGAGALQRRRSAAGSCVAPKPLSQVLLNRWGCQQYRWMCVDQQQFITYDPKYNPRLSRDKPLKFDVKEMVYNWPNPWGNGDKFEAGRDIRIPHVVIRANTSEECCEDLQRPAFSACTSPIVVWQRWLYNVGEVFETSYNHMHAAFREGLYDPAHTLVVATPHGLRLPGFAGVFFESVFNYKVTSLAEFSERPRGEPEPSGATAEGVRHRCFEVVTLCKFRNRKDDGTSAAGEHLLQHYADRLPPVGAAFGAKGADQDRSGLRVVIASRPNATGRAILNEEELLEACNGLDLKDATVKEALRGGPGGGLASVSRLVCIAHVFGRDIFYDMALAKATDVLVATHGAAGYHSFMMPRGSSLVEVLPLRFNHQWAEGYYAKMLELDKKVFYWSIWIHDPANSAASAFESSDVFRHEFTHREHHVRLPWSALRQHLLGILRVGGDPASYKAAYVSGDHAINDSGQPVEHRPKVGRNGWEHFRPGQGDGGGAEEDEDEGTGGDGE</sequence>
<dbReference type="Proteomes" id="UP000612055">
    <property type="component" value="Unassembled WGS sequence"/>
</dbReference>
<reference evidence="2" key="1">
    <citation type="journal article" date="2020" name="bioRxiv">
        <title>Comparative genomics of Chlamydomonas.</title>
        <authorList>
            <person name="Craig R.J."/>
            <person name="Hasan A.R."/>
            <person name="Ness R.W."/>
            <person name="Keightley P.D."/>
        </authorList>
    </citation>
    <scope>NUCLEOTIDE SEQUENCE</scope>
    <source>
        <strain evidence="2">CCAP 11/70</strain>
    </source>
</reference>
<evidence type="ECO:0000313" key="3">
    <source>
        <dbReference type="Proteomes" id="UP000612055"/>
    </source>
</evidence>
<feature type="compositionally biased region" description="Basic and acidic residues" evidence="1">
    <location>
        <begin position="539"/>
        <end position="554"/>
    </location>
</feature>
<feature type="region of interest" description="Disordered" evidence="1">
    <location>
        <begin position="1"/>
        <end position="32"/>
    </location>
</feature>
<name>A0A835XRU0_9CHLO</name>
<dbReference type="InterPro" id="IPR007657">
    <property type="entry name" value="Glycosyltransferase_61"/>
</dbReference>
<feature type="region of interest" description="Disordered" evidence="1">
    <location>
        <begin position="532"/>
        <end position="576"/>
    </location>
</feature>
<dbReference type="AlphaFoldDB" id="A0A835XRU0"/>
<comment type="caution">
    <text evidence="2">The sequence shown here is derived from an EMBL/GenBank/DDBJ whole genome shotgun (WGS) entry which is preliminary data.</text>
</comment>
<evidence type="ECO:0008006" key="4">
    <source>
        <dbReference type="Google" id="ProtNLM"/>
    </source>
</evidence>
<gene>
    <name evidence="2" type="ORF">HYH03_012548</name>
</gene>
<dbReference type="PANTHER" id="PTHR20961:SF124">
    <property type="entry name" value="GLYCOSYLTRANSFERASE"/>
    <property type="match status" value="1"/>
</dbReference>
<proteinExistence type="predicted"/>
<accession>A0A835XRU0</accession>
<protein>
    <recommendedName>
        <fullName evidence="4">Glycosyltransferase</fullName>
    </recommendedName>
</protein>
<feature type="compositionally biased region" description="Acidic residues" evidence="1">
    <location>
        <begin position="562"/>
        <end position="576"/>
    </location>
</feature>
<evidence type="ECO:0000256" key="1">
    <source>
        <dbReference type="SAM" id="MobiDB-lite"/>
    </source>
</evidence>
<dbReference type="GO" id="GO:0016757">
    <property type="term" value="F:glycosyltransferase activity"/>
    <property type="evidence" value="ECO:0007669"/>
    <property type="project" value="InterPro"/>
</dbReference>
<dbReference type="OrthoDB" id="536872at2759"/>
<keyword evidence="3" id="KW-1185">Reference proteome</keyword>
<evidence type="ECO:0000313" key="2">
    <source>
        <dbReference type="EMBL" id="KAG2488926.1"/>
    </source>
</evidence>
<dbReference type="EMBL" id="JAEHOE010000078">
    <property type="protein sequence ID" value="KAG2488926.1"/>
    <property type="molecule type" value="Genomic_DNA"/>
</dbReference>